<gene>
    <name evidence="1" type="ORF">IAC35_03410</name>
</gene>
<dbReference type="PROSITE" id="PS51257">
    <property type="entry name" value="PROKAR_LIPOPROTEIN"/>
    <property type="match status" value="1"/>
</dbReference>
<reference evidence="1" key="2">
    <citation type="journal article" date="2021" name="PeerJ">
        <title>Extensive microbial diversity within the chicken gut microbiome revealed by metagenomics and culture.</title>
        <authorList>
            <person name="Gilroy R."/>
            <person name="Ravi A."/>
            <person name="Getino M."/>
            <person name="Pursley I."/>
            <person name="Horton D.L."/>
            <person name="Alikhan N.F."/>
            <person name="Baker D."/>
            <person name="Gharbi K."/>
            <person name="Hall N."/>
            <person name="Watson M."/>
            <person name="Adriaenssens E.M."/>
            <person name="Foster-Nyarko E."/>
            <person name="Jarju S."/>
            <person name="Secka A."/>
            <person name="Antonio M."/>
            <person name="Oren A."/>
            <person name="Chaudhuri R.R."/>
            <person name="La Ragione R."/>
            <person name="Hildebrand F."/>
            <person name="Pallen M.J."/>
        </authorList>
    </citation>
    <scope>NUCLEOTIDE SEQUENCE</scope>
    <source>
        <strain evidence="1">ChiHecec2B26-709</strain>
    </source>
</reference>
<name>A0A9D1GMU7_9BACT</name>
<reference evidence="1" key="1">
    <citation type="submission" date="2020-10" db="EMBL/GenBank/DDBJ databases">
        <authorList>
            <person name="Gilroy R."/>
        </authorList>
    </citation>
    <scope>NUCLEOTIDE SEQUENCE</scope>
    <source>
        <strain evidence="1">ChiHecec2B26-709</strain>
    </source>
</reference>
<comment type="caution">
    <text evidence="1">The sequence shown here is derived from an EMBL/GenBank/DDBJ whole genome shotgun (WGS) entry which is preliminary data.</text>
</comment>
<dbReference type="AlphaFoldDB" id="A0A9D1GMU7"/>
<dbReference type="Proteomes" id="UP000886881">
    <property type="component" value="Unassembled WGS sequence"/>
</dbReference>
<protein>
    <recommendedName>
        <fullName evidence="3">Lipoprotein</fullName>
    </recommendedName>
</protein>
<organism evidence="1 2">
    <name type="scientific">Candidatus Cryptobacteroides merdipullorum</name>
    <dbReference type="NCBI Taxonomy" id="2840771"/>
    <lineage>
        <taxon>Bacteria</taxon>
        <taxon>Pseudomonadati</taxon>
        <taxon>Bacteroidota</taxon>
        <taxon>Bacteroidia</taxon>
        <taxon>Bacteroidales</taxon>
        <taxon>Candidatus Cryptobacteroides</taxon>
    </lineage>
</organism>
<evidence type="ECO:0008006" key="3">
    <source>
        <dbReference type="Google" id="ProtNLM"/>
    </source>
</evidence>
<dbReference type="EMBL" id="DVLC01000066">
    <property type="protein sequence ID" value="HIT46888.1"/>
    <property type="molecule type" value="Genomic_DNA"/>
</dbReference>
<evidence type="ECO:0000313" key="1">
    <source>
        <dbReference type="EMBL" id="HIT46888.1"/>
    </source>
</evidence>
<proteinExistence type="predicted"/>
<accession>A0A9D1GMU7</accession>
<sequence length="367" mass="39987">MKLSSCVCVISAVCLAAACAPRPVNMRPTIEYVEEIMNGTRERERSVLESSARPSPSSDISIIGNSAFCFAYADFLADYDERDNVSGAHSPDGLPDFAGESFVCIAEDSSSAARIRVSDTLGLRRDAVMSMLCALDTVVHITPYDLEGSGRKPSSKLVVLADPCLAEFGLFDMDTLKRATGNSVPLVSTFDLMLAELFEARPGSSLNVAVICDSELVPEEVYANRFRRAASAAGVPASECMVFPSEGRDSLLHRMVVDYCRSGGTDLLDAVLVDDPAVVPDSIKTELADMVSLMNASSMTYGRRLSPDFRLIHGFDVLAEYCYDEFRRQNMFTHNIAMPEIELYRPAPAPGSENGEIILIPDLYVQN</sequence>
<evidence type="ECO:0000313" key="2">
    <source>
        <dbReference type="Proteomes" id="UP000886881"/>
    </source>
</evidence>